<evidence type="ECO:0000313" key="2">
    <source>
        <dbReference type="EnsemblPlants" id="PGSC0003DMT400087078"/>
    </source>
</evidence>
<protein>
    <submittedName>
        <fullName evidence="2">Uncharacterized protein</fullName>
    </submittedName>
</protein>
<dbReference type="HOGENOM" id="CLU_165092_0_0_1"/>
<keyword evidence="3" id="KW-1185">Reference proteome</keyword>
<evidence type="ECO:0000313" key="3">
    <source>
        <dbReference type="Proteomes" id="UP000011115"/>
    </source>
</evidence>
<dbReference type="AlphaFoldDB" id="M1DD42"/>
<name>M1DD42_SOLTU</name>
<feature type="region of interest" description="Disordered" evidence="1">
    <location>
        <begin position="51"/>
        <end position="98"/>
    </location>
</feature>
<feature type="compositionally biased region" description="Polar residues" evidence="1">
    <location>
        <begin position="74"/>
        <end position="84"/>
    </location>
</feature>
<dbReference type="Proteomes" id="UP000011115">
    <property type="component" value="Unassembled WGS sequence"/>
</dbReference>
<dbReference type="InParanoid" id="M1DD42"/>
<reference evidence="3" key="1">
    <citation type="journal article" date="2011" name="Nature">
        <title>Genome sequence and analysis of the tuber crop potato.</title>
        <authorList>
            <consortium name="The Potato Genome Sequencing Consortium"/>
        </authorList>
    </citation>
    <scope>NUCLEOTIDE SEQUENCE [LARGE SCALE GENOMIC DNA]</scope>
    <source>
        <strain evidence="3">cv. DM1-3 516 R44</strain>
    </source>
</reference>
<organism evidence="2 3">
    <name type="scientific">Solanum tuberosum</name>
    <name type="common">Potato</name>
    <dbReference type="NCBI Taxonomy" id="4113"/>
    <lineage>
        <taxon>Eukaryota</taxon>
        <taxon>Viridiplantae</taxon>
        <taxon>Streptophyta</taxon>
        <taxon>Embryophyta</taxon>
        <taxon>Tracheophyta</taxon>
        <taxon>Spermatophyta</taxon>
        <taxon>Magnoliopsida</taxon>
        <taxon>eudicotyledons</taxon>
        <taxon>Gunneridae</taxon>
        <taxon>Pentapetalae</taxon>
        <taxon>asterids</taxon>
        <taxon>lamiids</taxon>
        <taxon>Solanales</taxon>
        <taxon>Solanaceae</taxon>
        <taxon>Solanoideae</taxon>
        <taxon>Solaneae</taxon>
        <taxon>Solanum</taxon>
    </lineage>
</organism>
<dbReference type="PaxDb" id="4113-PGSC0003DMT400087078"/>
<accession>M1DD42</accession>
<evidence type="ECO:0000256" key="1">
    <source>
        <dbReference type="SAM" id="MobiDB-lite"/>
    </source>
</evidence>
<sequence length="122" mass="13696">MEDIDEASSRGWVPTDFSFKFLGINHKGVASGLYQGQNVWVRLPGTILRVPKEDPNPWPNKLPRQLENAHRESMSASRTSSTIGQKFGPHHGRVTDSSDSKFNFQKVVGIPLRRGLVSQRNL</sequence>
<dbReference type="EnsemblPlants" id="PGSC0003DMT400087078">
    <property type="protein sequence ID" value="PGSC0003DMT400087078"/>
    <property type="gene ID" value="PGSC0003DMG400036649"/>
</dbReference>
<reference evidence="2" key="2">
    <citation type="submission" date="2015-06" db="UniProtKB">
        <authorList>
            <consortium name="EnsemblPlants"/>
        </authorList>
    </citation>
    <scope>IDENTIFICATION</scope>
    <source>
        <strain evidence="2">DM1-3 516 R44</strain>
    </source>
</reference>
<proteinExistence type="predicted"/>
<dbReference type="Gramene" id="PGSC0003DMT400087078">
    <property type="protein sequence ID" value="PGSC0003DMT400087078"/>
    <property type="gene ID" value="PGSC0003DMG400036649"/>
</dbReference>